<evidence type="ECO:0000313" key="1">
    <source>
        <dbReference type="EMBL" id="MDQ0440878.1"/>
    </source>
</evidence>
<evidence type="ECO:0000313" key="2">
    <source>
        <dbReference type="Proteomes" id="UP001236369"/>
    </source>
</evidence>
<reference evidence="1 2" key="1">
    <citation type="submission" date="2023-07" db="EMBL/GenBank/DDBJ databases">
        <title>Genomic Encyclopedia of Type Strains, Phase IV (KMG-IV): sequencing the most valuable type-strain genomes for metagenomic binning, comparative biology and taxonomic classification.</title>
        <authorList>
            <person name="Goeker M."/>
        </authorList>
    </citation>
    <scope>NUCLEOTIDE SEQUENCE [LARGE SCALE GENOMIC DNA]</scope>
    <source>
        <strain evidence="1 2">DSM 19562</strain>
    </source>
</reference>
<dbReference type="EMBL" id="JAUSVV010000001">
    <property type="protein sequence ID" value="MDQ0440878.1"/>
    <property type="molecule type" value="Genomic_DNA"/>
</dbReference>
<comment type="caution">
    <text evidence="1">The sequence shown here is derived from an EMBL/GenBank/DDBJ whole genome shotgun (WGS) entry which is preliminary data.</text>
</comment>
<organism evidence="1 2">
    <name type="scientific">Methylobacterium persicinum</name>
    <dbReference type="NCBI Taxonomy" id="374426"/>
    <lineage>
        <taxon>Bacteria</taxon>
        <taxon>Pseudomonadati</taxon>
        <taxon>Pseudomonadota</taxon>
        <taxon>Alphaproteobacteria</taxon>
        <taxon>Hyphomicrobiales</taxon>
        <taxon>Methylobacteriaceae</taxon>
        <taxon>Methylobacterium</taxon>
    </lineage>
</organism>
<sequence>MDKIAASIAQIAAEALLKAGADARAGADLPAPVMDGLRAWIADQPEPRPSVSEAVRLGIGEWLSGKGYLPAAVPSRD</sequence>
<accession>A0ABU0HGC0</accession>
<evidence type="ECO:0008006" key="3">
    <source>
        <dbReference type="Google" id="ProtNLM"/>
    </source>
</evidence>
<dbReference type="Proteomes" id="UP001236369">
    <property type="component" value="Unassembled WGS sequence"/>
</dbReference>
<gene>
    <name evidence="1" type="ORF">QO016_000355</name>
</gene>
<name>A0ABU0HGC0_9HYPH</name>
<proteinExistence type="predicted"/>
<protein>
    <recommendedName>
        <fullName evidence="3">CopG family transcriptional regulator</fullName>
    </recommendedName>
</protein>
<keyword evidence="2" id="KW-1185">Reference proteome</keyword>
<dbReference type="RefSeq" id="WP_238250730.1">
    <property type="nucleotide sequence ID" value="NZ_BPQX01000044.1"/>
</dbReference>